<accession>A0A0C3H405</accession>
<dbReference type="PANTHER" id="PTHR42748:SF7">
    <property type="entry name" value="NMRA LIKE REDOX SENSOR 1-RELATED"/>
    <property type="match status" value="1"/>
</dbReference>
<evidence type="ECO:0000256" key="1">
    <source>
        <dbReference type="ARBA" id="ARBA00006328"/>
    </source>
</evidence>
<keyword evidence="5" id="KW-1185">Reference proteome</keyword>
<evidence type="ECO:0000313" key="4">
    <source>
        <dbReference type="EMBL" id="KIN02941.1"/>
    </source>
</evidence>
<dbReference type="InterPro" id="IPR008030">
    <property type="entry name" value="NmrA-like"/>
</dbReference>
<dbReference type="Pfam" id="PF05368">
    <property type="entry name" value="NmrA"/>
    <property type="match status" value="1"/>
</dbReference>
<dbReference type="PANTHER" id="PTHR42748">
    <property type="entry name" value="NITROGEN METABOLITE REPRESSION PROTEIN NMRA FAMILY MEMBER"/>
    <property type="match status" value="1"/>
</dbReference>
<dbReference type="InParanoid" id="A0A0C3H405"/>
<proteinExistence type="inferred from homology"/>
<organism evidence="4 5">
    <name type="scientific">Oidiodendron maius (strain Zn)</name>
    <dbReference type="NCBI Taxonomy" id="913774"/>
    <lineage>
        <taxon>Eukaryota</taxon>
        <taxon>Fungi</taxon>
        <taxon>Dikarya</taxon>
        <taxon>Ascomycota</taxon>
        <taxon>Pezizomycotina</taxon>
        <taxon>Leotiomycetes</taxon>
        <taxon>Leotiomycetes incertae sedis</taxon>
        <taxon>Myxotrichaceae</taxon>
        <taxon>Oidiodendron</taxon>
    </lineage>
</organism>
<dbReference type="Gene3D" id="3.40.50.720">
    <property type="entry name" value="NAD(P)-binding Rossmann-like Domain"/>
    <property type="match status" value="1"/>
</dbReference>
<sequence length="333" mass="36777">MRRNILVTGATGKQGAALIRALVQPPVPDPANEYYIYALTRDDSTPGAQYLAQIGENVLLVKGDLDAPESIFTIFEDAKSEGGIWGVFAVLAFPGLGVDASGEEAQGKMLADLAHQFGVRAFVYSSAMRAGPKYDDEMMLSGRAKVNIENHCMKLGEKGLPWVILRPGFFMENFDNFVGSIAASVLRKGLHEDTTVGMIASEDIGNVAAGIFRNPDNYKRRILVAVAEFVTMSQLDEEHQQATGKPMPAVPAGFAWLVLKMNKATQQLISSIERNNYDRLSGAYPSYDTEVRLANSAYKMKTYYEWLAQGKDLEKEARNWNQVSFWKMATGRL</sequence>
<dbReference type="SUPFAM" id="SSF51735">
    <property type="entry name" value="NAD(P)-binding Rossmann-fold domains"/>
    <property type="match status" value="1"/>
</dbReference>
<dbReference type="AlphaFoldDB" id="A0A0C3H405"/>
<feature type="domain" description="NmrA-like" evidence="3">
    <location>
        <begin position="3"/>
        <end position="249"/>
    </location>
</feature>
<evidence type="ECO:0000256" key="2">
    <source>
        <dbReference type="ARBA" id="ARBA00022857"/>
    </source>
</evidence>
<reference evidence="5" key="2">
    <citation type="submission" date="2015-01" db="EMBL/GenBank/DDBJ databases">
        <title>Evolutionary Origins and Diversification of the Mycorrhizal Mutualists.</title>
        <authorList>
            <consortium name="DOE Joint Genome Institute"/>
            <consortium name="Mycorrhizal Genomics Consortium"/>
            <person name="Kohler A."/>
            <person name="Kuo A."/>
            <person name="Nagy L.G."/>
            <person name="Floudas D."/>
            <person name="Copeland A."/>
            <person name="Barry K.W."/>
            <person name="Cichocki N."/>
            <person name="Veneault-Fourrey C."/>
            <person name="LaButti K."/>
            <person name="Lindquist E.A."/>
            <person name="Lipzen A."/>
            <person name="Lundell T."/>
            <person name="Morin E."/>
            <person name="Murat C."/>
            <person name="Riley R."/>
            <person name="Ohm R."/>
            <person name="Sun H."/>
            <person name="Tunlid A."/>
            <person name="Henrissat B."/>
            <person name="Grigoriev I.V."/>
            <person name="Hibbett D.S."/>
            <person name="Martin F."/>
        </authorList>
    </citation>
    <scope>NUCLEOTIDE SEQUENCE [LARGE SCALE GENOMIC DNA]</scope>
    <source>
        <strain evidence="5">Zn</strain>
    </source>
</reference>
<evidence type="ECO:0000313" key="5">
    <source>
        <dbReference type="Proteomes" id="UP000054321"/>
    </source>
</evidence>
<gene>
    <name evidence="4" type="ORF">OIDMADRAFT_102839</name>
</gene>
<dbReference type="InterPro" id="IPR051164">
    <property type="entry name" value="NmrA-like_oxidored"/>
</dbReference>
<dbReference type="HOGENOM" id="CLU_007383_8_4_1"/>
<reference evidence="4 5" key="1">
    <citation type="submission" date="2014-04" db="EMBL/GenBank/DDBJ databases">
        <authorList>
            <consortium name="DOE Joint Genome Institute"/>
            <person name="Kuo A."/>
            <person name="Martino E."/>
            <person name="Perotto S."/>
            <person name="Kohler A."/>
            <person name="Nagy L.G."/>
            <person name="Floudas D."/>
            <person name="Copeland A."/>
            <person name="Barry K.W."/>
            <person name="Cichocki N."/>
            <person name="Veneault-Fourrey C."/>
            <person name="LaButti K."/>
            <person name="Lindquist E.A."/>
            <person name="Lipzen A."/>
            <person name="Lundell T."/>
            <person name="Morin E."/>
            <person name="Murat C."/>
            <person name="Sun H."/>
            <person name="Tunlid A."/>
            <person name="Henrissat B."/>
            <person name="Grigoriev I.V."/>
            <person name="Hibbett D.S."/>
            <person name="Martin F."/>
            <person name="Nordberg H.P."/>
            <person name="Cantor M.N."/>
            <person name="Hua S.X."/>
        </authorList>
    </citation>
    <scope>NUCLEOTIDE SEQUENCE [LARGE SCALE GENOMIC DNA]</scope>
    <source>
        <strain evidence="4 5">Zn</strain>
    </source>
</reference>
<keyword evidence="2" id="KW-0521">NADP</keyword>
<dbReference type="GO" id="GO:0005634">
    <property type="term" value="C:nucleus"/>
    <property type="evidence" value="ECO:0007669"/>
    <property type="project" value="TreeGrafter"/>
</dbReference>
<dbReference type="OrthoDB" id="9997102at2759"/>
<evidence type="ECO:0000259" key="3">
    <source>
        <dbReference type="Pfam" id="PF05368"/>
    </source>
</evidence>
<comment type="similarity">
    <text evidence="1">Belongs to the NmrA-type oxidoreductase family.</text>
</comment>
<dbReference type="Gene3D" id="3.90.25.10">
    <property type="entry name" value="UDP-galactose 4-epimerase, domain 1"/>
    <property type="match status" value="1"/>
</dbReference>
<dbReference type="Proteomes" id="UP000054321">
    <property type="component" value="Unassembled WGS sequence"/>
</dbReference>
<name>A0A0C3H405_OIDMZ</name>
<protein>
    <recommendedName>
        <fullName evidence="3">NmrA-like domain-containing protein</fullName>
    </recommendedName>
</protein>
<dbReference type="InterPro" id="IPR036291">
    <property type="entry name" value="NAD(P)-bd_dom_sf"/>
</dbReference>
<dbReference type="EMBL" id="KN832874">
    <property type="protein sequence ID" value="KIN02941.1"/>
    <property type="molecule type" value="Genomic_DNA"/>
</dbReference>
<dbReference type="STRING" id="913774.A0A0C3H405"/>